<sequence length="532" mass="57854">MKLFIFFFCSVNLFPSLFTVQASTLEVTEAKEMAGGLYSISRRLSIYEGDPHYNENKGISGIYGSTLVYPKAPLIHPYHPQNGERINDGVANVPLQVHFPTSIRNALPDSIRRELELNHVTNDCLKILAVGQNFPWERGTVVCFRPQYATEPSGTELSYNKVRQLRLGLFNSEENRVFFTGHQPNELINIGLSAHPTSNADQRTILSGNQPEIQGLAPDRGTSFWSYVGYRDDQDLNKYKAIVTLHWLLSDGQETALSEIIRRLPAKPTEADLKNLVTTLGTNPTLLNEGEHIQKLLPVWNALERVEKEARKKKPQLVAQKAKAAADQKAAVQRAADQKAAVQRATEQKAAIQRATEQKAAIQRAAVQRATEQKAAIQRAAVQRATEQKAAEQKAAIQRATEQKAADQKAAIQRAAVQRAAAQKAKAVAAQKAKAVAAQKARAVAAQKAKAVAAQKAKAVAAQKAKAVAAQKARAVAAQKAKAVAAQKAKAVAAQKAKAVAAQKAKAVAAQKKKVEAARQKRAQQIAGKRGK</sequence>
<dbReference type="AlphaFoldDB" id="A0A0K8MEZ9"/>
<organism evidence="2 3">
    <name type="scientific">Caedimonas varicaedens</name>
    <dbReference type="NCBI Taxonomy" id="1629334"/>
    <lineage>
        <taxon>Bacteria</taxon>
        <taxon>Pseudomonadati</taxon>
        <taxon>Pseudomonadota</taxon>
        <taxon>Alphaproteobacteria</taxon>
        <taxon>Holosporales</taxon>
        <taxon>Caedimonadaceae</taxon>
        <taxon>Caedimonas</taxon>
    </lineage>
</organism>
<feature type="coiled-coil region" evidence="1">
    <location>
        <begin position="335"/>
        <end position="403"/>
    </location>
</feature>
<evidence type="ECO:0000313" key="3">
    <source>
        <dbReference type="Proteomes" id="UP000036771"/>
    </source>
</evidence>
<proteinExistence type="predicted"/>
<evidence type="ECO:0000313" key="2">
    <source>
        <dbReference type="EMBL" id="GAO98444.1"/>
    </source>
</evidence>
<gene>
    <name evidence="2" type="ORF">Cva_01104</name>
</gene>
<comment type="caution">
    <text evidence="2">The sequence shown here is derived from an EMBL/GenBank/DDBJ whole genome shotgun (WGS) entry which is preliminary data.</text>
</comment>
<reference evidence="2 3" key="1">
    <citation type="submission" date="2015-03" db="EMBL/GenBank/DDBJ databases">
        <title>Caedibacter varicaedens, whole genome shotgun sequence.</title>
        <authorList>
            <person name="Suzuki H."/>
            <person name="Dapper A.L."/>
            <person name="Gibson A.K."/>
            <person name="Jackson C."/>
            <person name="Lee H."/>
            <person name="Pejaver V.R."/>
            <person name="Doak T."/>
            <person name="Lynch M."/>
        </authorList>
    </citation>
    <scope>NUCLEOTIDE SEQUENCE [LARGE SCALE GENOMIC DNA]</scope>
</reference>
<dbReference type="Proteomes" id="UP000036771">
    <property type="component" value="Unassembled WGS sequence"/>
</dbReference>
<keyword evidence="3" id="KW-1185">Reference proteome</keyword>
<protein>
    <submittedName>
        <fullName evidence="2">Uncharacterized protein</fullName>
    </submittedName>
</protein>
<name>A0A0K8MEZ9_9PROT</name>
<evidence type="ECO:0000256" key="1">
    <source>
        <dbReference type="SAM" id="Coils"/>
    </source>
</evidence>
<keyword evidence="1" id="KW-0175">Coiled coil</keyword>
<dbReference type="EMBL" id="BBVC01000060">
    <property type="protein sequence ID" value="GAO98444.1"/>
    <property type="molecule type" value="Genomic_DNA"/>
</dbReference>
<accession>A0A0K8MEZ9</accession>